<keyword evidence="1" id="KW-0472">Membrane</keyword>
<reference evidence="2 3" key="1">
    <citation type="journal article" date="2015" name="Nature">
        <title>rRNA introns, odd ribosomes, and small enigmatic genomes across a large radiation of phyla.</title>
        <authorList>
            <person name="Brown C.T."/>
            <person name="Hug L.A."/>
            <person name="Thomas B.C."/>
            <person name="Sharon I."/>
            <person name="Castelle C.J."/>
            <person name="Singh A."/>
            <person name="Wilkins M.J."/>
            <person name="Williams K.H."/>
            <person name="Banfield J.F."/>
        </authorList>
    </citation>
    <scope>NUCLEOTIDE SEQUENCE [LARGE SCALE GENOMIC DNA]</scope>
</reference>
<evidence type="ECO:0000256" key="1">
    <source>
        <dbReference type="SAM" id="Phobius"/>
    </source>
</evidence>
<evidence type="ECO:0000313" key="3">
    <source>
        <dbReference type="Proteomes" id="UP000033867"/>
    </source>
</evidence>
<dbReference type="Proteomes" id="UP000033867">
    <property type="component" value="Unassembled WGS sequence"/>
</dbReference>
<evidence type="ECO:0000313" key="2">
    <source>
        <dbReference type="EMBL" id="KKS71133.1"/>
    </source>
</evidence>
<feature type="transmembrane region" description="Helical" evidence="1">
    <location>
        <begin position="117"/>
        <end position="137"/>
    </location>
</feature>
<organism evidence="2 3">
    <name type="scientific">Candidatus Magasanikbacteria bacterium GW2011_GWE2_42_7</name>
    <dbReference type="NCBI Taxonomy" id="1619052"/>
    <lineage>
        <taxon>Bacteria</taxon>
        <taxon>Candidatus Magasanikiibacteriota</taxon>
    </lineage>
</organism>
<comment type="caution">
    <text evidence="2">The sequence shown here is derived from an EMBL/GenBank/DDBJ whole genome shotgun (WGS) entry which is preliminary data.</text>
</comment>
<protein>
    <submittedName>
        <fullName evidence="2">Uncharacterized protein</fullName>
    </submittedName>
</protein>
<gene>
    <name evidence="2" type="ORF">UV42_C0036G0029</name>
</gene>
<feature type="transmembrane region" description="Helical" evidence="1">
    <location>
        <begin position="27"/>
        <end position="46"/>
    </location>
</feature>
<dbReference type="EMBL" id="LCEK01000036">
    <property type="protein sequence ID" value="KKS71133.1"/>
    <property type="molecule type" value="Genomic_DNA"/>
</dbReference>
<name>A0A0G1E993_9BACT</name>
<accession>A0A0G1E993</accession>
<keyword evidence="1" id="KW-0812">Transmembrane</keyword>
<feature type="transmembrane region" description="Helical" evidence="1">
    <location>
        <begin position="58"/>
        <end position="82"/>
    </location>
</feature>
<dbReference type="AlphaFoldDB" id="A0A0G1E993"/>
<sequence length="142" mass="15824">MKNEEEKRVDLGVEQTKQAAELRTKFFFHWSILSGATITLIIPLITQIKASNGKINSVCYIKTALILLLTTLILSSVTNYLAANSIGSTGRQNIGASKQNDKDYILASKKFTLLQKVIQHFAIIGYILSLIILYLFISANLF</sequence>
<keyword evidence="1" id="KW-1133">Transmembrane helix</keyword>
<proteinExistence type="predicted"/>